<reference evidence="4 5" key="1">
    <citation type="journal article" date="2010" name="Nature">
        <title>The sequence and de novo assembly of the giant panda genome.</title>
        <authorList>
            <person name="Li R."/>
            <person name="Fan W."/>
            <person name="Tian G."/>
            <person name="Zhu H."/>
            <person name="He L."/>
            <person name="Cai J."/>
            <person name="Huang Q."/>
            <person name="Cai Q."/>
            <person name="Li B."/>
            <person name="Bai Y."/>
            <person name="Zhang Z."/>
            <person name="Zhang Y."/>
            <person name="Wang W."/>
            <person name="Li J."/>
            <person name="Wei F."/>
            <person name="Li H."/>
            <person name="Jian M."/>
            <person name="Li J."/>
            <person name="Zhang Z."/>
            <person name="Nielsen R."/>
            <person name="Li D."/>
            <person name="Gu W."/>
            <person name="Yang Z."/>
            <person name="Xuan Z."/>
            <person name="Ryder O.A."/>
            <person name="Leung F.C."/>
            <person name="Zhou Y."/>
            <person name="Cao J."/>
            <person name="Sun X."/>
            <person name="Fu Y."/>
            <person name="Fang X."/>
            <person name="Guo X."/>
            <person name="Wang B."/>
            <person name="Hou R."/>
            <person name="Shen F."/>
            <person name="Mu B."/>
            <person name="Ni P."/>
            <person name="Lin R."/>
            <person name="Qian W."/>
            <person name="Wang G."/>
            <person name="Yu C."/>
            <person name="Nie W."/>
            <person name="Wang J."/>
            <person name="Wu Z."/>
            <person name="Liang H."/>
            <person name="Min J."/>
            <person name="Wu Q."/>
            <person name="Cheng S."/>
            <person name="Ruan J."/>
            <person name="Wang M."/>
            <person name="Shi Z."/>
            <person name="Wen M."/>
            <person name="Liu B."/>
            <person name="Ren X."/>
            <person name="Zheng H."/>
            <person name="Dong D."/>
            <person name="Cook K."/>
            <person name="Shan G."/>
            <person name="Zhang H."/>
            <person name="Kosiol C."/>
            <person name="Xie X."/>
            <person name="Lu Z."/>
            <person name="Zheng H."/>
            <person name="Li Y."/>
            <person name="Steiner C.C."/>
            <person name="Lam T.T."/>
            <person name="Lin S."/>
            <person name="Zhang Q."/>
            <person name="Li G."/>
            <person name="Tian J."/>
            <person name="Gong T."/>
            <person name="Liu H."/>
            <person name="Zhang D."/>
            <person name="Fang L."/>
            <person name="Ye C."/>
            <person name="Zhang J."/>
            <person name="Hu W."/>
            <person name="Xu A."/>
            <person name="Ren Y."/>
            <person name="Zhang G."/>
            <person name="Bruford M.W."/>
            <person name="Li Q."/>
            <person name="Ma L."/>
            <person name="Guo Y."/>
            <person name="An N."/>
            <person name="Hu Y."/>
            <person name="Zheng Y."/>
            <person name="Shi Y."/>
            <person name="Li Z."/>
            <person name="Liu Q."/>
            <person name="Chen Y."/>
            <person name="Zhao J."/>
            <person name="Qu N."/>
            <person name="Zhao S."/>
            <person name="Tian F."/>
            <person name="Wang X."/>
            <person name="Wang H."/>
            <person name="Xu L."/>
            <person name="Liu X."/>
            <person name="Vinar T."/>
            <person name="Wang Y."/>
            <person name="Lam T.W."/>
            <person name="Yiu S.M."/>
            <person name="Liu S."/>
            <person name="Zhang H."/>
            <person name="Li D."/>
            <person name="Huang Y."/>
            <person name="Wang X."/>
            <person name="Yang G."/>
            <person name="Jiang Z."/>
            <person name="Wang J."/>
            <person name="Qin N."/>
            <person name="Li L."/>
            <person name="Li J."/>
            <person name="Bolund L."/>
            <person name="Kristiansen K."/>
            <person name="Wong G.K."/>
            <person name="Olson M."/>
            <person name="Zhang X."/>
            <person name="Li S."/>
            <person name="Yang H."/>
            <person name="Wang J."/>
            <person name="Wang J."/>
        </authorList>
    </citation>
    <scope>NUCLEOTIDE SEQUENCE [LARGE SCALE GENOMIC DNA]</scope>
</reference>
<feature type="transmembrane region" description="Helical" evidence="2">
    <location>
        <begin position="163"/>
        <end position="185"/>
    </location>
</feature>
<dbReference type="STRING" id="9646.ENSAMEP00000000612"/>
<sequence>MGPLCLLLTAALLLAQAAPLGASQHCGRLKYWNPDNRCCGSCLQRFGPPPCPDFEFSENCGLNDSGDHVSCPFKEYPIGQCNPDSAEQCSPCGGGATAPAPAGSRSGETQWRCRERSVPPKEPCPLNTGKPSVLSSQEPSPSATSSVRWTSEHNVTQQALPNFALVLVLLVLVLLVTSAVILLLAQRCHLQAKGLHPYLGLVCGDTNTHTLFSHSSSPGSLEASEAGVSRKVALFPLLGRDYPSRLLDELEVPEELIVLLDPEPGPGGGVACVPAAWSTFAYSLQPSHSPLRALMEMVVAREPSASLGQLGTHLAQLGRADALQVLSKLG</sequence>
<dbReference type="eggNOG" id="ENOG502RZ9Q">
    <property type="taxonomic scope" value="Eukaryota"/>
</dbReference>
<dbReference type="PANTHER" id="PTHR14657:SF2">
    <property type="entry name" value="IGF-LIKE FAMILY RECEPTOR 1"/>
    <property type="match status" value="1"/>
</dbReference>
<protein>
    <submittedName>
        <fullName evidence="4">IGF like family receptor 1</fullName>
    </submittedName>
</protein>
<dbReference type="Proteomes" id="UP000008912">
    <property type="component" value="Unassembled WGS sequence"/>
</dbReference>
<dbReference type="InterPro" id="IPR042355">
    <property type="entry name" value="IGFLR1"/>
</dbReference>
<keyword evidence="2" id="KW-0472">Membrane</keyword>
<feature type="compositionally biased region" description="Low complexity" evidence="1">
    <location>
        <begin position="135"/>
        <end position="146"/>
    </location>
</feature>
<dbReference type="PANTHER" id="PTHR14657">
    <property type="entry name" value="IGF-LIKE FAMILY RECEPTOR 1"/>
    <property type="match status" value="1"/>
</dbReference>
<evidence type="ECO:0000256" key="1">
    <source>
        <dbReference type="SAM" id="MobiDB-lite"/>
    </source>
</evidence>
<evidence type="ECO:0000313" key="4">
    <source>
        <dbReference type="Ensembl" id="ENSAMEP00000000612.2"/>
    </source>
</evidence>
<gene>
    <name evidence="4" type="primary">IGFLR1</name>
</gene>
<accession>G1L160</accession>
<reference evidence="4" key="3">
    <citation type="submission" date="2025-09" db="UniProtKB">
        <authorList>
            <consortium name="Ensembl"/>
        </authorList>
    </citation>
    <scope>IDENTIFICATION</scope>
</reference>
<dbReference type="GeneTree" id="ENSGT00390000005702"/>
<feature type="region of interest" description="Disordered" evidence="1">
    <location>
        <begin position="116"/>
        <end position="149"/>
    </location>
</feature>
<evidence type="ECO:0000256" key="2">
    <source>
        <dbReference type="SAM" id="Phobius"/>
    </source>
</evidence>
<keyword evidence="5" id="KW-1185">Reference proteome</keyword>
<feature type="signal peptide" evidence="3">
    <location>
        <begin position="1"/>
        <end position="17"/>
    </location>
</feature>
<name>G1L160_AILME</name>
<keyword evidence="3" id="KW-0732">Signal</keyword>
<dbReference type="Ensembl" id="ENSAMET00000000632.2">
    <property type="protein sequence ID" value="ENSAMEP00000000612.2"/>
    <property type="gene ID" value="ENSAMEG00000000590.2"/>
</dbReference>
<evidence type="ECO:0000256" key="3">
    <source>
        <dbReference type="SAM" id="SignalP"/>
    </source>
</evidence>
<evidence type="ECO:0000313" key="5">
    <source>
        <dbReference type="Proteomes" id="UP000008912"/>
    </source>
</evidence>
<dbReference type="GO" id="GO:0005654">
    <property type="term" value="C:nucleoplasm"/>
    <property type="evidence" value="ECO:0007669"/>
    <property type="project" value="Ensembl"/>
</dbReference>
<dbReference type="InParanoid" id="G1L160"/>
<dbReference type="HOGENOM" id="CLU_877045_0_0_1"/>
<reference evidence="4" key="2">
    <citation type="submission" date="2025-08" db="UniProtKB">
        <authorList>
            <consortium name="Ensembl"/>
        </authorList>
    </citation>
    <scope>IDENTIFICATION</scope>
</reference>
<dbReference type="AlphaFoldDB" id="G1L160"/>
<keyword evidence="2" id="KW-0812">Transmembrane</keyword>
<keyword evidence="2" id="KW-1133">Transmembrane helix</keyword>
<feature type="chain" id="PRO_5030170452" evidence="3">
    <location>
        <begin position="18"/>
        <end position="330"/>
    </location>
</feature>
<proteinExistence type="predicted"/>
<dbReference type="GO" id="GO:0005886">
    <property type="term" value="C:plasma membrane"/>
    <property type="evidence" value="ECO:0007669"/>
    <property type="project" value="Ensembl"/>
</dbReference>
<organism evidence="4 5">
    <name type="scientific">Ailuropoda melanoleuca</name>
    <name type="common">Giant panda</name>
    <dbReference type="NCBI Taxonomy" id="9646"/>
    <lineage>
        <taxon>Eukaryota</taxon>
        <taxon>Metazoa</taxon>
        <taxon>Chordata</taxon>
        <taxon>Craniata</taxon>
        <taxon>Vertebrata</taxon>
        <taxon>Euteleostomi</taxon>
        <taxon>Mammalia</taxon>
        <taxon>Eutheria</taxon>
        <taxon>Laurasiatheria</taxon>
        <taxon>Carnivora</taxon>
        <taxon>Caniformia</taxon>
        <taxon>Ursidae</taxon>
        <taxon>Ailuropoda</taxon>
    </lineage>
</organism>